<dbReference type="AlphaFoldDB" id="A0A511DVL8"/>
<dbReference type="EMBL" id="BJVK01000025">
    <property type="protein sequence ID" value="GEL28879.1"/>
    <property type="molecule type" value="Genomic_DNA"/>
</dbReference>
<proteinExistence type="predicted"/>
<accession>A0A511DVL8</accession>
<gene>
    <name evidence="1" type="ORF">LKE01_16990</name>
</gene>
<dbReference type="OrthoDB" id="9970467at2"/>
<comment type="caution">
    <text evidence="1">The sequence shown here is derived from an EMBL/GenBank/DDBJ whole genome shotgun (WGS) entry which is preliminary data.</text>
</comment>
<keyword evidence="2" id="KW-1185">Reference proteome</keyword>
<dbReference type="RefSeq" id="WP_056982871.1">
    <property type="nucleotide sequence ID" value="NZ_BJVK01000025.1"/>
</dbReference>
<organism evidence="1 2">
    <name type="scientific">Lentilactobacillus kefiri</name>
    <name type="common">Lactobacillus kefiri</name>
    <dbReference type="NCBI Taxonomy" id="33962"/>
    <lineage>
        <taxon>Bacteria</taxon>
        <taxon>Bacillati</taxon>
        <taxon>Bacillota</taxon>
        <taxon>Bacilli</taxon>
        <taxon>Lactobacillales</taxon>
        <taxon>Lactobacillaceae</taxon>
        <taxon>Lentilactobacillus</taxon>
    </lineage>
</organism>
<evidence type="ECO:0000313" key="1">
    <source>
        <dbReference type="EMBL" id="GEL28879.1"/>
    </source>
</evidence>
<dbReference type="GeneID" id="71566937"/>
<dbReference type="Proteomes" id="UP000321893">
    <property type="component" value="Unassembled WGS sequence"/>
</dbReference>
<protein>
    <submittedName>
        <fullName evidence="1">Uncharacterized protein</fullName>
    </submittedName>
</protein>
<dbReference type="STRING" id="1423764.FC95_GL002121"/>
<reference evidence="1" key="1">
    <citation type="submission" date="2019-07" db="EMBL/GenBank/DDBJ databases">
        <title>Whole genome shotgun sequence of Lactobacillus kefiri NBRC 15888.</title>
        <authorList>
            <person name="Hosoyama A."/>
            <person name="Uohara A."/>
            <person name="Ohji S."/>
            <person name="Ichikawa N."/>
        </authorList>
    </citation>
    <scope>NUCLEOTIDE SEQUENCE [LARGE SCALE GENOMIC DNA]</scope>
    <source>
        <strain evidence="1">NBRC 15888</strain>
    </source>
</reference>
<sequence length="378" mass="42729">MRNKKILRYAIIGVASACVAIATFDNGDSKVITYPKSVTVHAAVKQTVTDNYARDDIQSIFSAIQNSSDPVKTDRVLTDEYNKLSKNLTTLYAAPITYQPGYNADYGPAHAMTIADVLHEMSFSPQNIDQNYDSYLEAGGENLSNDGKSAGMGDASLDRNGAEIIYNRFINRLSPANQLNVKTVWEHVQKDDTYESLENDLSSLYQAIADGISAWGENVVVKTNADSDSLYTIKNDKKAHNQYIALYIPQEKIKQVIGRAYKLYKKNRKGIIKSNISVYIFYVLFATYNSEKGQDLQKDTTDGISAAHYYDYEYVKSSGGKTTYNQAMRFLKRAYSYRGRQNIAIKGYYFNHKHPTLKLSKWDGYITDNNLKLKYNPF</sequence>
<evidence type="ECO:0000313" key="2">
    <source>
        <dbReference type="Proteomes" id="UP000321893"/>
    </source>
</evidence>
<name>A0A511DVL8_LENKE</name>